<dbReference type="EMBL" id="REGN01001255">
    <property type="protein sequence ID" value="RNA36012.1"/>
    <property type="molecule type" value="Genomic_DNA"/>
</dbReference>
<evidence type="ECO:0000313" key="1">
    <source>
        <dbReference type="EMBL" id="RNA36012.1"/>
    </source>
</evidence>
<evidence type="ECO:0000313" key="2">
    <source>
        <dbReference type="Proteomes" id="UP000276133"/>
    </source>
</evidence>
<proteinExistence type="predicted"/>
<gene>
    <name evidence="1" type="ORF">BpHYR1_033315</name>
</gene>
<comment type="caution">
    <text evidence="1">The sequence shown here is derived from an EMBL/GenBank/DDBJ whole genome shotgun (WGS) entry which is preliminary data.</text>
</comment>
<organism evidence="1 2">
    <name type="scientific">Brachionus plicatilis</name>
    <name type="common">Marine rotifer</name>
    <name type="synonym">Brachionus muelleri</name>
    <dbReference type="NCBI Taxonomy" id="10195"/>
    <lineage>
        <taxon>Eukaryota</taxon>
        <taxon>Metazoa</taxon>
        <taxon>Spiralia</taxon>
        <taxon>Gnathifera</taxon>
        <taxon>Rotifera</taxon>
        <taxon>Eurotatoria</taxon>
        <taxon>Monogononta</taxon>
        <taxon>Pseudotrocha</taxon>
        <taxon>Ploima</taxon>
        <taxon>Brachionidae</taxon>
        <taxon>Brachionus</taxon>
    </lineage>
</organism>
<name>A0A3M7SJW4_BRAPC</name>
<dbReference type="Proteomes" id="UP000276133">
    <property type="component" value="Unassembled WGS sequence"/>
</dbReference>
<reference evidence="1 2" key="1">
    <citation type="journal article" date="2018" name="Sci. Rep.">
        <title>Genomic signatures of local adaptation to the degree of environmental predictability in rotifers.</title>
        <authorList>
            <person name="Franch-Gras L."/>
            <person name="Hahn C."/>
            <person name="Garcia-Roger E.M."/>
            <person name="Carmona M.J."/>
            <person name="Serra M."/>
            <person name="Gomez A."/>
        </authorList>
    </citation>
    <scope>NUCLEOTIDE SEQUENCE [LARGE SCALE GENOMIC DNA]</scope>
    <source>
        <strain evidence="1">HYR1</strain>
    </source>
</reference>
<protein>
    <submittedName>
        <fullName evidence="1">Uncharacterized protein</fullName>
    </submittedName>
</protein>
<dbReference type="AlphaFoldDB" id="A0A3M7SJW4"/>
<accession>A0A3M7SJW4</accession>
<sequence length="102" mass="12251">MELNFQIKISKFFNSIHESHKREKQFSSILDIFLVYSRCILEYISEKKYTIEFFYDLFFIHPKTVNKKVCSKLLLNTGDLNKLKNFVRKLEEDRSIAIHSDP</sequence>
<keyword evidence="2" id="KW-1185">Reference proteome</keyword>